<feature type="domain" description="MacB-like periplasmic core" evidence="9">
    <location>
        <begin position="32"/>
        <end position="247"/>
    </location>
</feature>
<feature type="transmembrane region" description="Helical" evidence="7">
    <location>
        <begin position="278"/>
        <end position="305"/>
    </location>
</feature>
<evidence type="ECO:0000256" key="3">
    <source>
        <dbReference type="ARBA" id="ARBA00022692"/>
    </source>
</evidence>
<dbReference type="PANTHER" id="PTHR30572">
    <property type="entry name" value="MEMBRANE COMPONENT OF TRANSPORTER-RELATED"/>
    <property type="match status" value="1"/>
</dbReference>
<dbReference type="InterPro" id="IPR025857">
    <property type="entry name" value="MacB_PCD"/>
</dbReference>
<name>A0A8H9M406_9BURK</name>
<feature type="transmembrane region" description="Helical" evidence="7">
    <location>
        <begin position="367"/>
        <end position="388"/>
    </location>
</feature>
<evidence type="ECO:0000259" key="9">
    <source>
        <dbReference type="Pfam" id="PF12704"/>
    </source>
</evidence>
<organism evidence="10 11">
    <name type="scientific">Alcaligenes pakistanensis</name>
    <dbReference type="NCBI Taxonomy" id="1482717"/>
    <lineage>
        <taxon>Bacteria</taxon>
        <taxon>Pseudomonadati</taxon>
        <taxon>Pseudomonadota</taxon>
        <taxon>Betaproteobacteria</taxon>
        <taxon>Burkholderiales</taxon>
        <taxon>Alcaligenaceae</taxon>
        <taxon>Alcaligenes</taxon>
    </lineage>
</organism>
<comment type="caution">
    <text evidence="10">The sequence shown here is derived from an EMBL/GenBank/DDBJ whole genome shotgun (WGS) entry which is preliminary data.</text>
</comment>
<accession>A0A8H9M406</accession>
<keyword evidence="3 7" id="KW-0812">Transmembrane</keyword>
<dbReference type="Proteomes" id="UP000608923">
    <property type="component" value="Unassembled WGS sequence"/>
</dbReference>
<keyword evidence="4 7" id="KW-1133">Transmembrane helix</keyword>
<evidence type="ECO:0000256" key="5">
    <source>
        <dbReference type="ARBA" id="ARBA00023136"/>
    </source>
</evidence>
<evidence type="ECO:0000313" key="10">
    <source>
        <dbReference type="EMBL" id="GHC42555.1"/>
    </source>
</evidence>
<dbReference type="Pfam" id="PF02687">
    <property type="entry name" value="FtsX"/>
    <property type="match status" value="1"/>
</dbReference>
<protein>
    <submittedName>
        <fullName evidence="10">ABC transporter permease</fullName>
    </submittedName>
</protein>
<proteinExistence type="inferred from homology"/>
<feature type="transmembrane region" description="Helical" evidence="7">
    <location>
        <begin position="326"/>
        <end position="347"/>
    </location>
</feature>
<dbReference type="Pfam" id="PF12704">
    <property type="entry name" value="MacB_PCD"/>
    <property type="match status" value="1"/>
</dbReference>
<dbReference type="InterPro" id="IPR003838">
    <property type="entry name" value="ABC3_permease_C"/>
</dbReference>
<evidence type="ECO:0000256" key="1">
    <source>
        <dbReference type="ARBA" id="ARBA00004651"/>
    </source>
</evidence>
<feature type="domain" description="ABC3 transporter permease C-terminal" evidence="8">
    <location>
        <begin position="286"/>
        <end position="397"/>
    </location>
</feature>
<evidence type="ECO:0000256" key="2">
    <source>
        <dbReference type="ARBA" id="ARBA00022475"/>
    </source>
</evidence>
<feature type="transmembrane region" description="Helical" evidence="7">
    <location>
        <begin position="31"/>
        <end position="51"/>
    </location>
</feature>
<evidence type="ECO:0000256" key="7">
    <source>
        <dbReference type="SAM" id="Phobius"/>
    </source>
</evidence>
<evidence type="ECO:0000259" key="8">
    <source>
        <dbReference type="Pfam" id="PF02687"/>
    </source>
</evidence>
<evidence type="ECO:0000256" key="4">
    <source>
        <dbReference type="ARBA" id="ARBA00022989"/>
    </source>
</evidence>
<gene>
    <name evidence="10" type="ORF">GCM10010096_11730</name>
</gene>
<evidence type="ECO:0000256" key="6">
    <source>
        <dbReference type="ARBA" id="ARBA00038076"/>
    </source>
</evidence>
<dbReference type="InterPro" id="IPR050250">
    <property type="entry name" value="Macrolide_Exporter_MacB"/>
</dbReference>
<dbReference type="AlphaFoldDB" id="A0A8H9M406"/>
<evidence type="ECO:0000313" key="11">
    <source>
        <dbReference type="Proteomes" id="UP000608923"/>
    </source>
</evidence>
<dbReference type="GO" id="GO:0005886">
    <property type="term" value="C:plasma membrane"/>
    <property type="evidence" value="ECO:0007669"/>
    <property type="project" value="UniProtKB-SubCell"/>
</dbReference>
<reference evidence="11" key="1">
    <citation type="journal article" date="2019" name="Int. J. Syst. Evol. Microbiol.">
        <title>The Global Catalogue of Microorganisms (GCM) 10K type strain sequencing project: providing services to taxonomists for standard genome sequencing and annotation.</title>
        <authorList>
            <consortium name="The Broad Institute Genomics Platform"/>
            <consortium name="The Broad Institute Genome Sequencing Center for Infectious Disease"/>
            <person name="Wu L."/>
            <person name="Ma J."/>
        </authorList>
    </citation>
    <scope>NUCLEOTIDE SEQUENCE [LARGE SCALE GENOMIC DNA]</scope>
    <source>
        <strain evidence="11">KCTC 42083</strain>
    </source>
</reference>
<keyword evidence="11" id="KW-1185">Reference proteome</keyword>
<comment type="similarity">
    <text evidence="6">Belongs to the ABC-4 integral membrane protein family.</text>
</comment>
<comment type="subcellular location">
    <subcellularLocation>
        <location evidence="1">Cell membrane</location>
        <topology evidence="1">Multi-pass membrane protein</topology>
    </subcellularLocation>
</comment>
<sequence length="406" mass="43513">MPKPDSAIYGVRLSQRLLEPLENLQLLGSRAVLALLGIAVGCGVVIALLNIGHNAKLQSLAIFKGMGSELMVVHVQPASDSQPSIRHIPTARDSPKILEALPDFQTLALLAVTAANAHISGRTLHTLIVGATPELTKVLNLQINQGRLLSNYDVSSTYSILGWNAAISLSTNKKPVAPGAQIQLGDYLFQVAGTLQAQEPNPLLPFTIDDMVLVPLESMRRIVNSSRINTILAQSNSEQPQAAAALLEKHLQSLWPDHAVHIQTPQQLLSGITQQSRLFSGLIIGLGGISLLVGGVGIMNVMLMNVAERRQEIGIRLAIAARRRDIAYLFLLEAMALAVMGSLFGMLLGTGATWVFSFLSAWESFSLSPLSILIGMLSSILTGLFFGLNPALSAARLRPVQALRDA</sequence>
<dbReference type="PANTHER" id="PTHR30572:SF4">
    <property type="entry name" value="ABC TRANSPORTER PERMEASE YTRF"/>
    <property type="match status" value="1"/>
</dbReference>
<keyword evidence="2" id="KW-1003">Cell membrane</keyword>
<dbReference type="EMBL" id="BMZN01000002">
    <property type="protein sequence ID" value="GHC42555.1"/>
    <property type="molecule type" value="Genomic_DNA"/>
</dbReference>
<keyword evidence="5 7" id="KW-0472">Membrane</keyword>
<dbReference type="GO" id="GO:0022857">
    <property type="term" value="F:transmembrane transporter activity"/>
    <property type="evidence" value="ECO:0007669"/>
    <property type="project" value="TreeGrafter"/>
</dbReference>